<dbReference type="OrthoDB" id="9984314at2759"/>
<gene>
    <name evidence="13 15" type="primary">nhr-147</name>
    <name evidence="15" type="ORF">C03G6.8</name>
    <name evidence="13" type="ORF">CELE_C03G6.8</name>
</gene>
<dbReference type="InParanoid" id="O01448"/>
<evidence type="ECO:0000313" key="15">
    <source>
        <dbReference type="WormBase" id="C03G6.8"/>
    </source>
</evidence>
<dbReference type="Gene3D" id="3.30.50.10">
    <property type="entry name" value="Erythroid Transcription Factor GATA-1, subunit A"/>
    <property type="match status" value="1"/>
</dbReference>
<dbReference type="GO" id="GO:0005634">
    <property type="term" value="C:nucleus"/>
    <property type="evidence" value="ECO:0007669"/>
    <property type="project" value="UniProtKB-SubCell"/>
</dbReference>
<protein>
    <submittedName>
        <fullName evidence="13">Nuclear Hormone Receptor family</fullName>
    </submittedName>
</protein>
<keyword evidence="4" id="KW-0863">Zinc-finger</keyword>
<evidence type="ECO:0000256" key="7">
    <source>
        <dbReference type="ARBA" id="ARBA00023125"/>
    </source>
</evidence>
<dbReference type="GO" id="GO:0008270">
    <property type="term" value="F:zinc ion binding"/>
    <property type="evidence" value="ECO:0007669"/>
    <property type="project" value="UniProtKB-KW"/>
</dbReference>
<dbReference type="WormBase" id="C03G6.8">
    <property type="protein sequence ID" value="CE45420"/>
    <property type="gene ID" value="WBGene00015395"/>
    <property type="gene designation" value="nhr-147"/>
</dbReference>
<organism evidence="13 14">
    <name type="scientific">Caenorhabditis elegans</name>
    <dbReference type="NCBI Taxonomy" id="6239"/>
    <lineage>
        <taxon>Eukaryota</taxon>
        <taxon>Metazoa</taxon>
        <taxon>Ecdysozoa</taxon>
        <taxon>Nematoda</taxon>
        <taxon>Chromadorea</taxon>
        <taxon>Rhabditida</taxon>
        <taxon>Rhabditina</taxon>
        <taxon>Rhabditomorpha</taxon>
        <taxon>Rhabditoidea</taxon>
        <taxon>Rhabditidae</taxon>
        <taxon>Peloderinae</taxon>
        <taxon>Caenorhabditis</taxon>
    </lineage>
</organism>
<dbReference type="Bgee" id="WBGene00015395">
    <property type="expression patterns" value="Expressed in embryo and 2 other cell types or tissues"/>
</dbReference>
<evidence type="ECO:0000256" key="10">
    <source>
        <dbReference type="ARBA" id="ARBA00023242"/>
    </source>
</evidence>
<sequence>MHIESNNFITPITCSVCGRSAKGYHYDVISCKGCKTFFRRMYLLKSKIICGLNNSCFDLKNKNEPYLRCRACRYKKCIDVGMNRNGIQSSESKKEFNKTQKLNFQVMESADDVMNSIIERLSYVESKLEIFRTSSFNPQWSSFSSLKYLLEGTCQLSSTEKSENGLEKIYIIDFPTGNQYTKTNKKIWTLCNLLTITEYIKTFECFHKISSNDRLVLTRHIILMCKILHESHYAVSRKFDNYLNPDGTQESKTEMHHSLLAMSISPLVRTHIQPVEYVLLKAMCFCNPAVTGLSQHAQTTLAKERQQFGNLLFDLCRKNRRDGPGHFVELVGILGLLENQQRMLKDTYMTYYAPFLSPEDVRGVKLFYDIMSS</sequence>
<accession>O01448</accession>
<evidence type="ECO:0000313" key="13">
    <source>
        <dbReference type="EMBL" id="CCD62705.1"/>
    </source>
</evidence>
<evidence type="ECO:0000259" key="12">
    <source>
        <dbReference type="PROSITE" id="PS51843"/>
    </source>
</evidence>
<evidence type="ECO:0000256" key="2">
    <source>
        <dbReference type="ARBA" id="ARBA00005993"/>
    </source>
</evidence>
<proteinExistence type="inferred from homology"/>
<dbReference type="Pfam" id="PF00105">
    <property type="entry name" value="zf-C4"/>
    <property type="match status" value="1"/>
</dbReference>
<dbReference type="PROSITE" id="PS51030">
    <property type="entry name" value="NUCLEAR_REC_DBD_2"/>
    <property type="match status" value="1"/>
</dbReference>
<dbReference type="EMBL" id="BX284605">
    <property type="protein sequence ID" value="CCD62705.1"/>
    <property type="molecule type" value="Genomic_DNA"/>
</dbReference>
<dbReference type="RefSeq" id="NP_504873.2">
    <property type="nucleotide sequence ID" value="NM_072472.4"/>
</dbReference>
<keyword evidence="9 13" id="KW-0675">Receptor</keyword>
<dbReference type="AGR" id="WB:WBGene00015395"/>
<dbReference type="Reactome" id="R-CEL-5362517">
    <property type="pathway name" value="Signaling by Retinoic Acid"/>
</dbReference>
<dbReference type="GO" id="GO:0000978">
    <property type="term" value="F:RNA polymerase II cis-regulatory region sequence-specific DNA binding"/>
    <property type="evidence" value="ECO:0000318"/>
    <property type="project" value="GO_Central"/>
</dbReference>
<keyword evidence="3" id="KW-0479">Metal-binding</keyword>
<feature type="domain" description="Nuclear receptor" evidence="11">
    <location>
        <begin position="11"/>
        <end position="89"/>
    </location>
</feature>
<dbReference type="PANTHER" id="PTHR24083">
    <property type="entry name" value="NUCLEAR HORMONE RECEPTOR"/>
    <property type="match status" value="1"/>
</dbReference>
<dbReference type="InterPro" id="IPR013088">
    <property type="entry name" value="Znf_NHR/GATA"/>
</dbReference>
<reference evidence="13 14" key="1">
    <citation type="journal article" date="1998" name="Science">
        <title>Genome sequence of the nematode C. elegans: a platform for investigating biology.</title>
        <authorList>
            <consortium name="The C. elegans sequencing consortium"/>
            <person name="Sulson J.E."/>
            <person name="Waterston R."/>
        </authorList>
    </citation>
    <scope>NUCLEOTIDE SEQUENCE [LARGE SCALE GENOMIC DNA]</scope>
    <source>
        <strain evidence="13 14">Bristol N2</strain>
    </source>
</reference>
<evidence type="ECO:0000256" key="3">
    <source>
        <dbReference type="ARBA" id="ARBA00022723"/>
    </source>
</evidence>
<keyword evidence="5" id="KW-0862">Zinc</keyword>
<feature type="domain" description="NR LBD" evidence="12">
    <location>
        <begin position="158"/>
        <end position="370"/>
    </location>
</feature>
<keyword evidence="8" id="KW-0804">Transcription</keyword>
<dbReference type="CTD" id="182170"/>
<evidence type="ECO:0000256" key="6">
    <source>
        <dbReference type="ARBA" id="ARBA00023015"/>
    </source>
</evidence>
<dbReference type="GeneID" id="182170"/>
<dbReference type="SMART" id="SM00399">
    <property type="entry name" value="ZnF_C4"/>
    <property type="match status" value="1"/>
</dbReference>
<evidence type="ECO:0000256" key="1">
    <source>
        <dbReference type="ARBA" id="ARBA00004123"/>
    </source>
</evidence>
<keyword evidence="10" id="KW-0539">Nucleus</keyword>
<comment type="subcellular location">
    <subcellularLocation>
        <location evidence="1">Nucleus</location>
    </subcellularLocation>
</comment>
<dbReference type="FunCoup" id="O01448">
    <property type="interactions" value="190"/>
</dbReference>
<dbReference type="SMART" id="SM00430">
    <property type="entry name" value="HOLI"/>
    <property type="match status" value="1"/>
</dbReference>
<keyword evidence="7" id="KW-0238">DNA-binding</keyword>
<dbReference type="Gene3D" id="1.10.565.10">
    <property type="entry name" value="Retinoid X Receptor"/>
    <property type="match status" value="1"/>
</dbReference>
<dbReference type="SMR" id="O01448"/>
<dbReference type="UCSC" id="C03G6.8">
    <property type="organism name" value="c. elegans"/>
</dbReference>
<evidence type="ECO:0000256" key="5">
    <source>
        <dbReference type="ARBA" id="ARBA00022833"/>
    </source>
</evidence>
<dbReference type="GO" id="GO:0004879">
    <property type="term" value="F:nuclear receptor activity"/>
    <property type="evidence" value="ECO:0000318"/>
    <property type="project" value="GO_Central"/>
</dbReference>
<keyword evidence="6" id="KW-0805">Transcription regulation</keyword>
<dbReference type="PRINTS" id="PR00047">
    <property type="entry name" value="STROIDFINGER"/>
</dbReference>
<name>O01448_CAEEL</name>
<comment type="similarity">
    <text evidence="2">Belongs to the nuclear hormone receptor family.</text>
</comment>
<dbReference type="InterPro" id="IPR001628">
    <property type="entry name" value="Znf_hrmn_rcpt"/>
</dbReference>
<keyword evidence="14" id="KW-1185">Reference proteome</keyword>
<dbReference type="SUPFAM" id="SSF48508">
    <property type="entry name" value="Nuclear receptor ligand-binding domain"/>
    <property type="match status" value="1"/>
</dbReference>
<dbReference type="PhylomeDB" id="O01448"/>
<dbReference type="STRING" id="6239.C03G6.8.1"/>
<dbReference type="FunFam" id="3.30.50.10:FF:000030">
    <property type="entry name" value="Nuclear Hormone Receptor family"/>
    <property type="match status" value="1"/>
</dbReference>
<dbReference type="InterPro" id="IPR050274">
    <property type="entry name" value="Nuclear_hormone_rcpt_NR2"/>
</dbReference>
<evidence type="ECO:0000256" key="8">
    <source>
        <dbReference type="ARBA" id="ARBA00023163"/>
    </source>
</evidence>
<dbReference type="PROSITE" id="PS51843">
    <property type="entry name" value="NR_LBD"/>
    <property type="match status" value="1"/>
</dbReference>
<dbReference type="CDD" id="cd06960">
    <property type="entry name" value="NR_DBD_HNF4A"/>
    <property type="match status" value="1"/>
</dbReference>
<dbReference type="KEGG" id="cel:CELE_C03G6.8"/>
<evidence type="ECO:0000313" key="14">
    <source>
        <dbReference type="Proteomes" id="UP000001940"/>
    </source>
</evidence>
<dbReference type="Proteomes" id="UP000001940">
    <property type="component" value="Chromosome V"/>
</dbReference>
<dbReference type="GO" id="GO:0006357">
    <property type="term" value="P:regulation of transcription by RNA polymerase II"/>
    <property type="evidence" value="ECO:0000318"/>
    <property type="project" value="GO_Central"/>
</dbReference>
<dbReference type="SUPFAM" id="SSF57716">
    <property type="entry name" value="Glucocorticoid receptor-like (DNA-binding domain)"/>
    <property type="match status" value="1"/>
</dbReference>
<dbReference type="PaxDb" id="6239-C03G6.8"/>
<dbReference type="HOGENOM" id="CLU_007368_3_0_1"/>
<dbReference type="InterPro" id="IPR000536">
    <property type="entry name" value="Nucl_hrmn_rcpt_lig-bd"/>
</dbReference>
<dbReference type="InterPro" id="IPR049636">
    <property type="entry name" value="HNF4-like_DBD"/>
</dbReference>
<dbReference type="Pfam" id="PF00104">
    <property type="entry name" value="Hormone_recep"/>
    <property type="match status" value="1"/>
</dbReference>
<dbReference type="AlphaFoldDB" id="O01448"/>
<evidence type="ECO:0000259" key="11">
    <source>
        <dbReference type="PROSITE" id="PS51030"/>
    </source>
</evidence>
<dbReference type="GO" id="GO:0030154">
    <property type="term" value="P:cell differentiation"/>
    <property type="evidence" value="ECO:0000318"/>
    <property type="project" value="GO_Central"/>
</dbReference>
<dbReference type="InterPro" id="IPR035500">
    <property type="entry name" value="NHR-like_dom_sf"/>
</dbReference>
<evidence type="ECO:0000256" key="9">
    <source>
        <dbReference type="ARBA" id="ARBA00023170"/>
    </source>
</evidence>
<evidence type="ECO:0000256" key="4">
    <source>
        <dbReference type="ARBA" id="ARBA00022771"/>
    </source>
</evidence>
<dbReference type="Reactome" id="R-CEL-383280">
    <property type="pathway name" value="Nuclear Receptor transcription pathway"/>
</dbReference>